<keyword evidence="7" id="KW-1185">Reference proteome</keyword>
<feature type="transmembrane region" description="Helical" evidence="4">
    <location>
        <begin position="12"/>
        <end position="32"/>
    </location>
</feature>
<dbReference type="InterPro" id="IPR009003">
    <property type="entry name" value="Peptidase_S1_PA"/>
</dbReference>
<dbReference type="Proteomes" id="UP000264002">
    <property type="component" value="Unassembled WGS sequence"/>
</dbReference>
<evidence type="ECO:0000256" key="2">
    <source>
        <dbReference type="ARBA" id="ARBA00022670"/>
    </source>
</evidence>
<gene>
    <name evidence="6" type="ORF">DYP60_04965</name>
</gene>
<dbReference type="Gene3D" id="2.30.42.10">
    <property type="match status" value="1"/>
</dbReference>
<dbReference type="InterPro" id="IPR051201">
    <property type="entry name" value="Chloro_Bact_Ser_Proteases"/>
</dbReference>
<keyword evidence="4" id="KW-0472">Membrane</keyword>
<dbReference type="GO" id="GO:0006508">
    <property type="term" value="P:proteolysis"/>
    <property type="evidence" value="ECO:0007669"/>
    <property type="project" value="UniProtKB-KW"/>
</dbReference>
<dbReference type="PANTHER" id="PTHR43343:SF3">
    <property type="entry name" value="PROTEASE DO-LIKE 8, CHLOROPLASTIC"/>
    <property type="match status" value="1"/>
</dbReference>
<dbReference type="InterPro" id="IPR001478">
    <property type="entry name" value="PDZ"/>
</dbReference>
<sequence length="429" mass="45689">MLKNTRNRIIRTLLLIVGGVFCVFIGLLLFRWTDSIAEDKQRKELSKVLHTIAEEQGPEGVLALSGLHVADILSGEDGLILFEENDAIYYSATEKQQMSVYENVNKSVVHITTVGETAVSAFMDVLPAKGTGSGIILSKDGYILTNAHVVEKSASLQVGLYNNQSYAATLVGMDSEDDLAVIKLVSAKDVVLYPASLGTSEDLQIGQRVIAIGNPFGYDRTMSVGVVSGLNRPVRTSEGKVIMNAIQTDAAIHPGNSGGPLLNTRGEVIGINSAIFTTSGSSQGLNFAIPVDTAIAVIPDLIKQGKISRGWLDLAAVQLTPQLVAYAKLPVEKGVLVSEVTSGGFAEKAGIQGGSRKVQYGSSVINLGGDVITAINGETIEDLNDLYLALLPMRSGEKVSVTINRDGNVKKMEVQLIERTAQHVSALVR</sequence>
<comment type="caution">
    <text evidence="6">The sequence shown here is derived from an EMBL/GenBank/DDBJ whole genome shotgun (WGS) entry which is preliminary data.</text>
</comment>
<protein>
    <submittedName>
        <fullName evidence="6">PDZ domain-containing protein</fullName>
    </submittedName>
</protein>
<dbReference type="EMBL" id="QUWK01000004">
    <property type="protein sequence ID" value="RFU95369.1"/>
    <property type="molecule type" value="Genomic_DNA"/>
</dbReference>
<evidence type="ECO:0000256" key="4">
    <source>
        <dbReference type="SAM" id="Phobius"/>
    </source>
</evidence>
<keyword evidence="4" id="KW-1133">Transmembrane helix</keyword>
<dbReference type="GO" id="GO:0004252">
    <property type="term" value="F:serine-type endopeptidase activity"/>
    <property type="evidence" value="ECO:0007669"/>
    <property type="project" value="InterPro"/>
</dbReference>
<dbReference type="InterPro" id="IPR043504">
    <property type="entry name" value="Peptidase_S1_PA_chymotrypsin"/>
</dbReference>
<evidence type="ECO:0000259" key="5">
    <source>
        <dbReference type="Pfam" id="PF13180"/>
    </source>
</evidence>
<proteinExistence type="inferred from homology"/>
<dbReference type="AlphaFoldDB" id="A0A372MHX3"/>
<dbReference type="PANTHER" id="PTHR43343">
    <property type="entry name" value="PEPTIDASE S12"/>
    <property type="match status" value="1"/>
</dbReference>
<evidence type="ECO:0000313" key="7">
    <source>
        <dbReference type="Proteomes" id="UP000264002"/>
    </source>
</evidence>
<keyword evidence="2" id="KW-0645">Protease</keyword>
<dbReference type="InterPro" id="IPR001940">
    <property type="entry name" value="Peptidase_S1C"/>
</dbReference>
<reference evidence="7" key="1">
    <citation type="submission" date="2018-08" db="EMBL/GenBank/DDBJ databases">
        <authorList>
            <person name="Grouzdev D.S."/>
            <person name="Krutkina M.S."/>
        </authorList>
    </citation>
    <scope>NUCLEOTIDE SEQUENCE [LARGE SCALE GENOMIC DNA]</scope>
    <source>
        <strain evidence="7">4-11</strain>
    </source>
</reference>
<evidence type="ECO:0000256" key="3">
    <source>
        <dbReference type="ARBA" id="ARBA00022801"/>
    </source>
</evidence>
<dbReference type="Gene3D" id="2.40.10.10">
    <property type="entry name" value="Trypsin-like serine proteases"/>
    <property type="match status" value="2"/>
</dbReference>
<dbReference type="RefSeq" id="WP_117329778.1">
    <property type="nucleotide sequence ID" value="NZ_QUWK01000004.1"/>
</dbReference>
<dbReference type="InterPro" id="IPR036034">
    <property type="entry name" value="PDZ_sf"/>
</dbReference>
<reference evidence="6 7" key="2">
    <citation type="submission" date="2018-09" db="EMBL/GenBank/DDBJ databases">
        <title>Genome of Sphaerochaeta halotolerans strain 4-11.</title>
        <authorList>
            <person name="Nazina T.N."/>
            <person name="Sokolova D.S."/>
        </authorList>
    </citation>
    <scope>NUCLEOTIDE SEQUENCE [LARGE SCALE GENOMIC DNA]</scope>
    <source>
        <strain evidence="6 7">4-11</strain>
    </source>
</reference>
<dbReference type="SUPFAM" id="SSF50156">
    <property type="entry name" value="PDZ domain-like"/>
    <property type="match status" value="1"/>
</dbReference>
<evidence type="ECO:0000313" key="6">
    <source>
        <dbReference type="EMBL" id="RFU95369.1"/>
    </source>
</evidence>
<accession>A0A372MHX3</accession>
<name>A0A372MHX3_9SPIR</name>
<evidence type="ECO:0000256" key="1">
    <source>
        <dbReference type="ARBA" id="ARBA00010541"/>
    </source>
</evidence>
<organism evidence="6 7">
    <name type="scientific">Sphaerochaeta halotolerans</name>
    <dbReference type="NCBI Taxonomy" id="2293840"/>
    <lineage>
        <taxon>Bacteria</taxon>
        <taxon>Pseudomonadati</taxon>
        <taxon>Spirochaetota</taxon>
        <taxon>Spirochaetia</taxon>
        <taxon>Spirochaetales</taxon>
        <taxon>Sphaerochaetaceae</taxon>
        <taxon>Sphaerochaeta</taxon>
    </lineage>
</organism>
<dbReference type="PRINTS" id="PR00834">
    <property type="entry name" value="PROTEASES2C"/>
</dbReference>
<comment type="similarity">
    <text evidence="1">Belongs to the peptidase S1C family.</text>
</comment>
<dbReference type="SUPFAM" id="SSF50494">
    <property type="entry name" value="Trypsin-like serine proteases"/>
    <property type="match status" value="1"/>
</dbReference>
<keyword evidence="4" id="KW-0812">Transmembrane</keyword>
<dbReference type="Pfam" id="PF13180">
    <property type="entry name" value="PDZ_2"/>
    <property type="match status" value="1"/>
</dbReference>
<keyword evidence="3" id="KW-0378">Hydrolase</keyword>
<dbReference type="Pfam" id="PF13365">
    <property type="entry name" value="Trypsin_2"/>
    <property type="match status" value="1"/>
</dbReference>
<feature type="domain" description="PDZ" evidence="5">
    <location>
        <begin position="331"/>
        <end position="416"/>
    </location>
</feature>